<dbReference type="PANTHER" id="PTHR15288">
    <property type="entry name" value="DENN DOMAIN-CONTAINING PROTEIN 2"/>
    <property type="match status" value="1"/>
</dbReference>
<feature type="region of interest" description="Disordered" evidence="1">
    <location>
        <begin position="183"/>
        <end position="254"/>
    </location>
</feature>
<evidence type="ECO:0000313" key="3">
    <source>
        <dbReference type="EMBL" id="KAJ6644036.1"/>
    </source>
</evidence>
<dbReference type="Gene3D" id="3.30.450.200">
    <property type="match status" value="1"/>
</dbReference>
<dbReference type="Proteomes" id="UP001151699">
    <property type="component" value="Chromosome B"/>
</dbReference>
<comment type="caution">
    <text evidence="3">The sequence shown here is derived from an EMBL/GenBank/DDBJ whole genome shotgun (WGS) entry which is preliminary data.</text>
</comment>
<proteinExistence type="predicted"/>
<dbReference type="OrthoDB" id="10266080at2759"/>
<dbReference type="AlphaFoldDB" id="A0A9Q0N6N5"/>
<dbReference type="InterPro" id="IPR005112">
    <property type="entry name" value="dDENN_dom"/>
</dbReference>
<name>A0A9Q0N6N5_9DIPT</name>
<evidence type="ECO:0000313" key="4">
    <source>
        <dbReference type="Proteomes" id="UP001151699"/>
    </source>
</evidence>
<dbReference type="InterPro" id="IPR043153">
    <property type="entry name" value="DENN_C"/>
</dbReference>
<dbReference type="Pfam" id="PF02141">
    <property type="entry name" value="DENN"/>
    <property type="match status" value="1"/>
</dbReference>
<protein>
    <submittedName>
        <fullName evidence="3">DENN domain-containing protein 2C</fullName>
    </submittedName>
</protein>
<reference evidence="3" key="1">
    <citation type="submission" date="2022-07" db="EMBL/GenBank/DDBJ databases">
        <authorList>
            <person name="Trinca V."/>
            <person name="Uliana J.V.C."/>
            <person name="Torres T.T."/>
            <person name="Ward R.J."/>
            <person name="Monesi N."/>
        </authorList>
    </citation>
    <scope>NUCLEOTIDE SEQUENCE</scope>
    <source>
        <strain evidence="3">HSMRA1968</strain>
        <tissue evidence="3">Whole embryos</tissue>
    </source>
</reference>
<feature type="compositionally biased region" description="Low complexity" evidence="1">
    <location>
        <begin position="393"/>
        <end position="405"/>
    </location>
</feature>
<dbReference type="SMART" id="SM00800">
    <property type="entry name" value="uDENN"/>
    <property type="match status" value="1"/>
</dbReference>
<dbReference type="FunFam" id="3.40.50.11500:FF:000004">
    <property type="entry name" value="DENN domain-containing protein 2C isoform X1"/>
    <property type="match status" value="1"/>
</dbReference>
<dbReference type="InterPro" id="IPR051942">
    <property type="entry name" value="DENN_domain_containing_2"/>
</dbReference>
<dbReference type="InterPro" id="IPR005113">
    <property type="entry name" value="uDENN_dom"/>
</dbReference>
<dbReference type="PROSITE" id="PS50211">
    <property type="entry name" value="DENN"/>
    <property type="match status" value="1"/>
</dbReference>
<feature type="region of interest" description="Disordered" evidence="1">
    <location>
        <begin position="391"/>
        <end position="415"/>
    </location>
</feature>
<keyword evidence="4" id="KW-1185">Reference proteome</keyword>
<evidence type="ECO:0000259" key="2">
    <source>
        <dbReference type="PROSITE" id="PS50211"/>
    </source>
</evidence>
<dbReference type="EMBL" id="WJQU01000002">
    <property type="protein sequence ID" value="KAJ6644036.1"/>
    <property type="molecule type" value="Genomic_DNA"/>
</dbReference>
<feature type="compositionally biased region" description="Basic and acidic residues" evidence="1">
    <location>
        <begin position="215"/>
        <end position="253"/>
    </location>
</feature>
<sequence length="1021" mass="115207">MSTQTEPLVMGGRVKSMKSKFESLSSLESLDISGALKTAKPKPFAKFQRSATSFDLFASNKPMGVHDQQTTTSGVLNNFRRPSSDTSLSKLENRTKPSKIVPLNEIKENVEQVSRLTRQTSDPTKRSSIRRSPAFRVGEKIIKTVATKVSKTVTEEDTPEKFLKRSVDDEKFLQPGITDTLKAALRQPLPIGPPPKKPPRTFESPKENINTIQLFEDKILKDKESKEKTEHSNGKKEPKSNVEQKSAKSEMKGRSVPSNLLSCIRCTTPIYDAVVPHTKDSLNNATKSIPSEHIYMEPFSHLKEIVPNVPDIVTSSTPVSSHSDWKSKASDCSCPEDHNGTGDLHYLCTSIDNSITSNDSTTAEDQPNSLTNTYDEINILVNAAFCDKSMDNSSTASSTPSPTTSHKLSAKVSRSLTEKRKTYVRRVSKKTEPITYGTLHRTFKSPVLKTFSFDDFGDNESPCEKTETTSNRIQKYNELVEATANNSSVRRRKDISTTVKSEHESGTLNDVDASKGYLFQMCLLVGYNTSNNSAYIKSKYPDDDNVPQNIETLIFPNKSLLQHGKENQNYSLILTNDMGFRIYGYCRRVLPESCELCLPLAYCLISQVKAPGFYFKILKEIESRHGQSDCQTQFLLKGLQHLAIPEPGKFLHLKCPLSSRPKTIFMSNHKISPKRLSLEVNPKWLTESATQAVFQESEYSQGVEKNGKKPGFKSLVQEFEQKKQEKAPFDFGLINRSLLAGRGGGSKIDEIFIRRPNDLRLESTEISDLYRILGAETLINVFGSLLLERKVILYGRNISTLSSCVLGLQTILYPFQWQHTLVTLLPHSLIEVCQAPLPLLTGVLDEINLEIEDGIIIDLDTRQVLQKCGDEATILPSTLRESLKVSLEMVDLLDQGKMLSSVLIAEAFLRFFVELFAGYKNKTFEKDVFIQSHNCKYVRLFLEWFVETAMFRHFMNTKYLPNASDSYDSNHYALFDARLLEKSENKTRVDDNIETIMKNSKIINKKTKTFKDRFKEFIHSN</sequence>
<dbReference type="PANTHER" id="PTHR15288:SF0">
    <property type="entry name" value="UDENN DOMAIN-CONTAINING PROTEIN"/>
    <property type="match status" value="1"/>
</dbReference>
<accession>A0A9Q0N6N5</accession>
<dbReference type="SMART" id="SM00799">
    <property type="entry name" value="DENN"/>
    <property type="match status" value="1"/>
</dbReference>
<organism evidence="3 4">
    <name type="scientific">Pseudolycoriella hygida</name>
    <dbReference type="NCBI Taxonomy" id="35572"/>
    <lineage>
        <taxon>Eukaryota</taxon>
        <taxon>Metazoa</taxon>
        <taxon>Ecdysozoa</taxon>
        <taxon>Arthropoda</taxon>
        <taxon>Hexapoda</taxon>
        <taxon>Insecta</taxon>
        <taxon>Pterygota</taxon>
        <taxon>Neoptera</taxon>
        <taxon>Endopterygota</taxon>
        <taxon>Diptera</taxon>
        <taxon>Nematocera</taxon>
        <taxon>Sciaroidea</taxon>
        <taxon>Sciaridae</taxon>
        <taxon>Pseudolycoriella</taxon>
    </lineage>
</organism>
<dbReference type="InterPro" id="IPR001194">
    <property type="entry name" value="cDENN_dom"/>
</dbReference>
<gene>
    <name evidence="3" type="primary">Dennd2c</name>
    <name evidence="3" type="ORF">Bhyg_09002</name>
</gene>
<evidence type="ECO:0000256" key="1">
    <source>
        <dbReference type="SAM" id="MobiDB-lite"/>
    </source>
</evidence>
<dbReference type="SMART" id="SM00801">
    <property type="entry name" value="dDENN"/>
    <property type="match status" value="1"/>
</dbReference>
<dbReference type="Gene3D" id="3.40.50.11500">
    <property type="match status" value="1"/>
</dbReference>
<dbReference type="InterPro" id="IPR037516">
    <property type="entry name" value="Tripartite_DENN"/>
</dbReference>
<feature type="domain" description="UDENN" evidence="2">
    <location>
        <begin position="504"/>
        <end position="966"/>
    </location>
</feature>
<dbReference type="Pfam" id="PF03456">
    <property type="entry name" value="uDENN"/>
    <property type="match status" value="1"/>
</dbReference>